<evidence type="ECO:0000313" key="10">
    <source>
        <dbReference type="Proteomes" id="UP000218615"/>
    </source>
</evidence>
<dbReference type="InterPro" id="IPR036280">
    <property type="entry name" value="Multihaem_cyt_sf"/>
</dbReference>
<evidence type="ECO:0000256" key="5">
    <source>
        <dbReference type="ARBA" id="ARBA00022982"/>
    </source>
</evidence>
<evidence type="ECO:0000256" key="3">
    <source>
        <dbReference type="ARBA" id="ARBA00022617"/>
    </source>
</evidence>
<dbReference type="EMBL" id="FZMP01000006">
    <property type="protein sequence ID" value="SNQ59004.1"/>
    <property type="molecule type" value="Genomic_DNA"/>
</dbReference>
<proteinExistence type="predicted"/>
<reference evidence="10" key="1">
    <citation type="submission" date="2017-06" db="EMBL/GenBank/DDBJ databases">
        <authorList>
            <person name="Cremers G."/>
        </authorList>
    </citation>
    <scope>NUCLEOTIDE SEQUENCE [LARGE SCALE GENOMIC DNA]</scope>
</reference>
<evidence type="ECO:0000256" key="6">
    <source>
        <dbReference type="ARBA" id="ARBA00023004"/>
    </source>
</evidence>
<evidence type="ECO:0000256" key="2">
    <source>
        <dbReference type="ARBA" id="ARBA00022448"/>
    </source>
</evidence>
<dbReference type="SUPFAM" id="SSF48695">
    <property type="entry name" value="Multiheme cytochromes"/>
    <property type="match status" value="1"/>
</dbReference>
<dbReference type="GO" id="GO:0046872">
    <property type="term" value="F:metal ion binding"/>
    <property type="evidence" value="ECO:0007669"/>
    <property type="project" value="UniProtKB-KW"/>
</dbReference>
<dbReference type="Proteomes" id="UP000218615">
    <property type="component" value="Unassembled WGS sequence"/>
</dbReference>
<evidence type="ECO:0000256" key="4">
    <source>
        <dbReference type="ARBA" id="ARBA00022723"/>
    </source>
</evidence>
<evidence type="ECO:0000256" key="1">
    <source>
        <dbReference type="ARBA" id="ARBA00004196"/>
    </source>
</evidence>
<keyword evidence="5" id="KW-0249">Electron transport</keyword>
<evidence type="ECO:0000313" key="9">
    <source>
        <dbReference type="EMBL" id="SNQ59004.1"/>
    </source>
</evidence>
<feature type="domain" description="Tetrahaem cytochrome" evidence="8">
    <location>
        <begin position="87"/>
        <end position="189"/>
    </location>
</feature>
<keyword evidence="7" id="KW-0472">Membrane</keyword>
<keyword evidence="2" id="KW-0813">Transport</keyword>
<keyword evidence="10" id="KW-1185">Reference proteome</keyword>
<dbReference type="Pfam" id="PF14537">
    <property type="entry name" value="Cytochrom_c3_2"/>
    <property type="match status" value="1"/>
</dbReference>
<keyword evidence="7" id="KW-0812">Transmembrane</keyword>
<accession>A0A284VIB0</accession>
<keyword evidence="4" id="KW-0479">Metal-binding</keyword>
<sequence length="320" mass="36109">MQPRLFSIAIFLAVAGFILVLIPDAVASENSCIDCHKTLSPFIEVQKQFNQIRVQHLEKNVSCSLECHEDRVRQLATSNYQQWSESVHALKGVTCDVCHQGDPKQATKEKAHAGILKPTDLQSPVYYTNVPKTCGNCHSKELSNFENSKHYQKLEALKTAPTCTTCHSPHTFTVLNPEEFRNFCGNCHSVYKKVAPYDIPVQAEYLLGKLNKLKFNIQTAQEDIFWAKKNGTDVTKAEQYMDNALTVQQNLAPMWHEFNLTHFEDEVDAANREINKAEELLKPAPTPIATAPNKMPGFTGLIGIISLLAVLYMFKKKKRD</sequence>
<dbReference type="PANTHER" id="PTHR30333:SF4">
    <property type="entry name" value="CYTOCHROME C FAMILY PROTEIN"/>
    <property type="match status" value="1"/>
</dbReference>
<evidence type="ECO:0000259" key="8">
    <source>
        <dbReference type="Pfam" id="PF14537"/>
    </source>
</evidence>
<protein>
    <recommendedName>
        <fullName evidence="8">Tetrahaem cytochrome domain-containing protein</fullName>
    </recommendedName>
</protein>
<dbReference type="InterPro" id="IPR051174">
    <property type="entry name" value="Cytochrome_c-type_ET"/>
</dbReference>
<keyword evidence="3" id="KW-0349">Heme</keyword>
<dbReference type="RefSeq" id="WP_096203411.1">
    <property type="nucleotide sequence ID" value="NZ_FZMP01000006.1"/>
</dbReference>
<gene>
    <name evidence="9" type="ORF">MNV_1030024</name>
</gene>
<dbReference type="PANTHER" id="PTHR30333">
    <property type="entry name" value="CYTOCHROME C-TYPE PROTEIN"/>
    <property type="match status" value="1"/>
</dbReference>
<keyword evidence="7" id="KW-1133">Transmembrane helix</keyword>
<evidence type="ECO:0000256" key="7">
    <source>
        <dbReference type="SAM" id="Phobius"/>
    </source>
</evidence>
<dbReference type="InterPro" id="IPR012286">
    <property type="entry name" value="Tetrahaem_cytochrome"/>
</dbReference>
<dbReference type="AlphaFoldDB" id="A0A284VIB0"/>
<keyword evidence="6" id="KW-0408">Iron</keyword>
<comment type="subcellular location">
    <subcellularLocation>
        <location evidence="1">Cell envelope</location>
    </subcellularLocation>
</comment>
<dbReference type="Gene3D" id="1.10.780.10">
    <property type="entry name" value="Hydroxylamine Oxidoreductase, Chain A, domain 1"/>
    <property type="match status" value="1"/>
</dbReference>
<feature type="transmembrane region" description="Helical" evidence="7">
    <location>
        <begin position="295"/>
        <end position="314"/>
    </location>
</feature>
<name>A0A284VIB0_9EURY</name>
<organism evidence="9 10">
    <name type="scientific">Candidatus Methanoperedens nitratireducens</name>
    <dbReference type="NCBI Taxonomy" id="1392998"/>
    <lineage>
        <taxon>Archaea</taxon>
        <taxon>Methanobacteriati</taxon>
        <taxon>Methanobacteriota</taxon>
        <taxon>Stenosarchaea group</taxon>
        <taxon>Methanomicrobia</taxon>
        <taxon>Methanosarcinales</taxon>
        <taxon>ANME-2 cluster</taxon>
        <taxon>Candidatus Methanoperedentaceae</taxon>
        <taxon>Candidatus Methanoperedens</taxon>
    </lineage>
</organism>